<proteinExistence type="predicted"/>
<accession>A0A7W3T4P9</accession>
<dbReference type="EMBL" id="VKHS01000339">
    <property type="protein sequence ID" value="MBB0230728.1"/>
    <property type="molecule type" value="Genomic_DNA"/>
</dbReference>
<keyword evidence="3" id="KW-1185">Reference proteome</keyword>
<organism evidence="2 3">
    <name type="scientific">Streptomyces calidiresistens</name>
    <dbReference type="NCBI Taxonomy" id="1485586"/>
    <lineage>
        <taxon>Bacteria</taxon>
        <taxon>Bacillati</taxon>
        <taxon>Actinomycetota</taxon>
        <taxon>Actinomycetes</taxon>
        <taxon>Kitasatosporales</taxon>
        <taxon>Streptomycetaceae</taxon>
        <taxon>Streptomyces</taxon>
    </lineage>
</organism>
<dbReference type="PANTHER" id="PTHR36222">
    <property type="entry name" value="SERINE PROTEASE INHIBITOR RV3364C"/>
    <property type="match status" value="1"/>
</dbReference>
<protein>
    <submittedName>
        <fullName evidence="2">Roadblock/LC7 domain-containing protein</fullName>
    </submittedName>
</protein>
<dbReference type="SMART" id="SM00960">
    <property type="entry name" value="Robl_LC7"/>
    <property type="match status" value="1"/>
</dbReference>
<dbReference type="Pfam" id="PF03259">
    <property type="entry name" value="Robl_LC7"/>
    <property type="match status" value="1"/>
</dbReference>
<evidence type="ECO:0000313" key="2">
    <source>
        <dbReference type="EMBL" id="MBB0230728.1"/>
    </source>
</evidence>
<dbReference type="InterPro" id="IPR053141">
    <property type="entry name" value="Mycobact_SerProt_Inhib_Rv3364c"/>
</dbReference>
<dbReference type="Proteomes" id="UP000530234">
    <property type="component" value="Unassembled WGS sequence"/>
</dbReference>
<evidence type="ECO:0000313" key="3">
    <source>
        <dbReference type="Proteomes" id="UP000530234"/>
    </source>
</evidence>
<name>A0A7W3T4P9_9ACTN</name>
<dbReference type="AlphaFoldDB" id="A0A7W3T4P9"/>
<sequence>MTAAEAGADRRTTGDRGELDWLLDELVGRVGSIRHGLVLSGDGLPRGTSRGLRREDAEHLAAVASGFHNLARGVGRHFEVGSVRQTLVELDEAFLFVAAAGSGSCLAVFADASADVGQVAYEMTLLVKRVGVHLGTAPRAGDAAV</sequence>
<comment type="caution">
    <text evidence="2">The sequence shown here is derived from an EMBL/GenBank/DDBJ whole genome shotgun (WGS) entry which is preliminary data.</text>
</comment>
<dbReference type="SUPFAM" id="SSF103196">
    <property type="entry name" value="Roadblock/LC7 domain"/>
    <property type="match status" value="1"/>
</dbReference>
<dbReference type="Gene3D" id="3.30.450.30">
    <property type="entry name" value="Dynein light chain 2a, cytoplasmic"/>
    <property type="match status" value="1"/>
</dbReference>
<gene>
    <name evidence="2" type="ORF">FOE67_14695</name>
</gene>
<feature type="domain" description="Roadblock/LAMTOR2" evidence="1">
    <location>
        <begin position="20"/>
        <end position="110"/>
    </location>
</feature>
<dbReference type="PANTHER" id="PTHR36222:SF1">
    <property type="entry name" value="SERINE PROTEASE INHIBITOR RV3364C"/>
    <property type="match status" value="1"/>
</dbReference>
<evidence type="ECO:0000259" key="1">
    <source>
        <dbReference type="SMART" id="SM00960"/>
    </source>
</evidence>
<reference evidence="3" key="1">
    <citation type="submission" date="2019-10" db="EMBL/GenBank/DDBJ databases">
        <title>Streptomyces sp. nov., a novel actinobacterium isolated from alkaline environment.</title>
        <authorList>
            <person name="Golinska P."/>
        </authorList>
    </citation>
    <scope>NUCLEOTIDE SEQUENCE [LARGE SCALE GENOMIC DNA]</scope>
    <source>
        <strain evidence="3">DSM 42108</strain>
    </source>
</reference>
<dbReference type="RefSeq" id="WP_182664443.1">
    <property type="nucleotide sequence ID" value="NZ_VKHS01000339.1"/>
</dbReference>
<dbReference type="InterPro" id="IPR004942">
    <property type="entry name" value="Roadblock/LAMTOR2_dom"/>
</dbReference>